<keyword evidence="1" id="KW-1133">Transmembrane helix</keyword>
<accession>A0A2K8NVU0</accession>
<gene>
    <name evidence="2" type="ORF">ELUMI_v1c01350</name>
</gene>
<feature type="transmembrane region" description="Helical" evidence="1">
    <location>
        <begin position="14"/>
        <end position="37"/>
    </location>
</feature>
<dbReference type="KEGG" id="elj:ELUMI_v1c01350"/>
<feature type="transmembrane region" description="Helical" evidence="1">
    <location>
        <begin position="128"/>
        <end position="147"/>
    </location>
</feature>
<feature type="transmembrane region" description="Helical" evidence="1">
    <location>
        <begin position="196"/>
        <end position="220"/>
    </location>
</feature>
<feature type="transmembrane region" description="Helical" evidence="1">
    <location>
        <begin position="57"/>
        <end position="80"/>
    </location>
</feature>
<keyword evidence="3" id="KW-1185">Reference proteome</keyword>
<evidence type="ECO:0000313" key="2">
    <source>
        <dbReference type="EMBL" id="ATZ16861.1"/>
    </source>
</evidence>
<dbReference type="Proteomes" id="UP000232063">
    <property type="component" value="Chromosome"/>
</dbReference>
<dbReference type="InterPro" id="IPR009825">
    <property type="entry name" value="ECF_substrate-spec-like"/>
</dbReference>
<dbReference type="AlphaFoldDB" id="A0A2K8NVU0"/>
<proteinExistence type="predicted"/>
<name>A0A2K8NVU0_9MOLU</name>
<evidence type="ECO:0000256" key="1">
    <source>
        <dbReference type="SAM" id="Phobius"/>
    </source>
</evidence>
<reference evidence="2 3" key="1">
    <citation type="submission" date="2017-11" db="EMBL/GenBank/DDBJ databases">
        <title>Genome sequence of Entomoplasma luminosum PIMN-1 (ATCC 49195).</title>
        <authorList>
            <person name="Lo W.-S."/>
            <person name="Gasparich G.E."/>
            <person name="Kuo C.-H."/>
        </authorList>
    </citation>
    <scope>NUCLEOTIDE SEQUENCE [LARGE SCALE GENOMIC DNA]</scope>
    <source>
        <strain evidence="2 3">PIMN-1</strain>
    </source>
</reference>
<feature type="transmembrane region" description="Helical" evidence="1">
    <location>
        <begin position="156"/>
        <end position="176"/>
    </location>
</feature>
<evidence type="ECO:0000313" key="3">
    <source>
        <dbReference type="Proteomes" id="UP000232063"/>
    </source>
</evidence>
<feature type="transmembrane region" description="Helical" evidence="1">
    <location>
        <begin position="101"/>
        <end position="122"/>
    </location>
</feature>
<dbReference type="OrthoDB" id="397639at2"/>
<dbReference type="GO" id="GO:0016020">
    <property type="term" value="C:membrane"/>
    <property type="evidence" value="ECO:0007669"/>
    <property type="project" value="InterPro"/>
</dbReference>
<keyword evidence="1" id="KW-0812">Transmembrane</keyword>
<sequence>MGEISNFLLKDTNMAYATAGFTLLSAFLFFLTSALYYNYRKSRQLPYNGLKFTTKNITYIAMMVAVSVSITVVISMTLPVTVFPPIRIAFSGIMIKITGMFFGPIVGFIVGIVTEGLCIIFIPSYIHIAYLFVAISFGFWAGIMSYTTKLKGKNKWWTFSLINLYTIIFTAVMWAITINSDQKDAVFFGINIPAKLVPSMFLIMMGATLIMVWIFSFVLIGLKKGKWLEIILPIVLLCVVTETLATILLASWGDSEIFGIPDYQGGYSSMVIVRLLQTPVKIAFNATVLSTVFYVMRPILKK</sequence>
<evidence type="ECO:0008006" key="4">
    <source>
        <dbReference type="Google" id="ProtNLM"/>
    </source>
</evidence>
<dbReference type="Gene3D" id="1.10.1760.20">
    <property type="match status" value="1"/>
</dbReference>
<protein>
    <recommendedName>
        <fullName evidence="4">ECF transporter S component</fullName>
    </recommendedName>
</protein>
<keyword evidence="1" id="KW-0472">Membrane</keyword>
<feature type="transmembrane region" description="Helical" evidence="1">
    <location>
        <begin position="227"/>
        <end position="252"/>
    </location>
</feature>
<feature type="transmembrane region" description="Helical" evidence="1">
    <location>
        <begin position="272"/>
        <end position="296"/>
    </location>
</feature>
<organism evidence="2 3">
    <name type="scientific">Williamsoniiplasma luminosum</name>
    <dbReference type="NCBI Taxonomy" id="214888"/>
    <lineage>
        <taxon>Bacteria</taxon>
        <taxon>Bacillati</taxon>
        <taxon>Mycoplasmatota</taxon>
        <taxon>Mollicutes</taxon>
        <taxon>Entomoplasmatales</taxon>
        <taxon>Williamsoniiplasma</taxon>
    </lineage>
</organism>
<dbReference type="RefSeq" id="WP_025734397.1">
    <property type="nucleotide sequence ID" value="NZ_CP024963.1"/>
</dbReference>
<dbReference type="EMBL" id="CP024963">
    <property type="protein sequence ID" value="ATZ16861.1"/>
    <property type="molecule type" value="Genomic_DNA"/>
</dbReference>
<dbReference type="Pfam" id="PF07155">
    <property type="entry name" value="ECF-ribofla_trS"/>
    <property type="match status" value="1"/>
</dbReference>